<feature type="domain" description="Methyltransferase" evidence="3">
    <location>
        <begin position="53"/>
        <end position="147"/>
    </location>
</feature>
<dbReference type="GO" id="GO:0017000">
    <property type="term" value="P:antibiotic biosynthetic process"/>
    <property type="evidence" value="ECO:0007669"/>
    <property type="project" value="UniProtKB-ARBA"/>
</dbReference>
<dbReference type="EMBL" id="LJGW01000447">
    <property type="protein sequence ID" value="OEV08006.1"/>
    <property type="molecule type" value="Genomic_DNA"/>
</dbReference>
<evidence type="ECO:0000313" key="5">
    <source>
        <dbReference type="Proteomes" id="UP000176005"/>
    </source>
</evidence>
<dbReference type="Gene3D" id="3.40.50.150">
    <property type="entry name" value="Vaccinia Virus protein VP39"/>
    <property type="match status" value="1"/>
</dbReference>
<dbReference type="Proteomes" id="UP000176005">
    <property type="component" value="Unassembled WGS sequence"/>
</dbReference>
<dbReference type="InterPro" id="IPR029063">
    <property type="entry name" value="SAM-dependent_MTases_sf"/>
</dbReference>
<dbReference type="GO" id="GO:0032259">
    <property type="term" value="P:methylation"/>
    <property type="evidence" value="ECO:0007669"/>
    <property type="project" value="UniProtKB-KW"/>
</dbReference>
<keyword evidence="5" id="KW-1185">Reference proteome</keyword>
<dbReference type="AlphaFoldDB" id="A0A1E7KVQ4"/>
<name>A0A1E7KVQ4_9ACTN</name>
<evidence type="ECO:0000256" key="1">
    <source>
        <dbReference type="ARBA" id="ARBA00022603"/>
    </source>
</evidence>
<evidence type="ECO:0000256" key="2">
    <source>
        <dbReference type="ARBA" id="ARBA00022679"/>
    </source>
</evidence>
<keyword evidence="2 4" id="KW-0808">Transferase</keyword>
<dbReference type="PANTHER" id="PTHR43861:SF1">
    <property type="entry name" value="TRANS-ACONITATE 2-METHYLTRANSFERASE"/>
    <property type="match status" value="1"/>
</dbReference>
<keyword evidence="1 4" id="KW-0489">Methyltransferase</keyword>
<dbReference type="PANTHER" id="PTHR43861">
    <property type="entry name" value="TRANS-ACONITATE 2-METHYLTRANSFERASE-RELATED"/>
    <property type="match status" value="1"/>
</dbReference>
<dbReference type="SUPFAM" id="SSF53335">
    <property type="entry name" value="S-adenosyl-L-methionine-dependent methyltransferases"/>
    <property type="match status" value="1"/>
</dbReference>
<reference evidence="4 5" key="1">
    <citation type="journal article" date="2016" name="Front. Microbiol.">
        <title>Comparative Genomics Analysis of Streptomyces Species Reveals Their Adaptation to the Marine Environment and Their Diversity at the Genomic Level.</title>
        <authorList>
            <person name="Tian X."/>
            <person name="Zhang Z."/>
            <person name="Yang T."/>
            <person name="Chen M."/>
            <person name="Li J."/>
            <person name="Chen F."/>
            <person name="Yang J."/>
            <person name="Li W."/>
            <person name="Zhang B."/>
            <person name="Zhang Z."/>
            <person name="Wu J."/>
            <person name="Zhang C."/>
            <person name="Long L."/>
            <person name="Xiao J."/>
        </authorList>
    </citation>
    <scope>NUCLEOTIDE SEQUENCE [LARGE SCALE GENOMIC DNA]</scope>
    <source>
        <strain evidence="4 5">SCSIO 10429</strain>
    </source>
</reference>
<dbReference type="GO" id="GO:0008168">
    <property type="term" value="F:methyltransferase activity"/>
    <property type="evidence" value="ECO:0007669"/>
    <property type="project" value="UniProtKB-KW"/>
</dbReference>
<proteinExistence type="predicted"/>
<comment type="caution">
    <text evidence="4">The sequence shown here is derived from an EMBL/GenBank/DDBJ whole genome shotgun (WGS) entry which is preliminary data.</text>
</comment>
<dbReference type="Pfam" id="PF13649">
    <property type="entry name" value="Methyltransf_25"/>
    <property type="match status" value="1"/>
</dbReference>
<evidence type="ECO:0000313" key="4">
    <source>
        <dbReference type="EMBL" id="OEV08006.1"/>
    </source>
</evidence>
<organism evidence="4 5">
    <name type="scientific">Streptomyces nanshensis</name>
    <dbReference type="NCBI Taxonomy" id="518642"/>
    <lineage>
        <taxon>Bacteria</taxon>
        <taxon>Bacillati</taxon>
        <taxon>Actinomycetota</taxon>
        <taxon>Actinomycetes</taxon>
        <taxon>Kitasatosporales</taxon>
        <taxon>Streptomycetaceae</taxon>
        <taxon>Streptomyces</taxon>
    </lineage>
</organism>
<gene>
    <name evidence="4" type="ORF">AN218_28080</name>
</gene>
<dbReference type="PATRIC" id="fig|518642.10.peg.6485"/>
<dbReference type="CDD" id="cd02440">
    <property type="entry name" value="AdoMet_MTases"/>
    <property type="match status" value="1"/>
</dbReference>
<dbReference type="InterPro" id="IPR041698">
    <property type="entry name" value="Methyltransf_25"/>
</dbReference>
<sequence>MRPRGGLMSSVDDIGYGRQFGDFYDRIFPSGAYTEPTVRKLASLHPSPGERALELGVGTGRVAIPLAQRAFPVTGVDSSPEMLEQLSAKAKEADADVEAVHGDIRKYTDDAQYQLVYCICATFSMILDADDQRATMQAAADRLAPGGLLVVETSNPGGLRVLHEGQQRTSYFIPYPEPNTGLLTYSTVFEDRSLWHASHIWFEDGKSSVGSELARLTTPEEVDEYAAAAGLKPVDRWADWKDTPYAEDSPMFVSTYTTR</sequence>
<protein>
    <submittedName>
        <fullName evidence="4">Methyltransferase</fullName>
    </submittedName>
</protein>
<evidence type="ECO:0000259" key="3">
    <source>
        <dbReference type="Pfam" id="PF13649"/>
    </source>
</evidence>
<accession>A0A1E7KVQ4</accession>